<dbReference type="PANTHER" id="PTHR32268:SF11">
    <property type="entry name" value="HOMOSERINE O-ACETYLTRANSFERASE"/>
    <property type="match status" value="1"/>
</dbReference>
<dbReference type="RefSeq" id="WP_386769064.1">
    <property type="nucleotide sequence ID" value="NZ_BAAAKI010000017.1"/>
</dbReference>
<keyword evidence="5" id="KW-1185">Reference proteome</keyword>
<evidence type="ECO:0000259" key="3">
    <source>
        <dbReference type="Pfam" id="PF00561"/>
    </source>
</evidence>
<comment type="similarity">
    <text evidence="2">Belongs to the AB hydrolase superfamily. MetX family.</text>
</comment>
<keyword evidence="2" id="KW-0486">Methionine biosynthesis</keyword>
<keyword evidence="2 4" id="KW-0012">Acyltransferase</keyword>
<feature type="site" description="Important for acyl-CoA specificity" evidence="2">
    <location>
        <position position="323"/>
    </location>
</feature>
<feature type="domain" description="AB hydrolase-1" evidence="3">
    <location>
        <begin position="55"/>
        <end position="359"/>
    </location>
</feature>
<dbReference type="InterPro" id="IPR000073">
    <property type="entry name" value="AB_hydrolase_1"/>
</dbReference>
<dbReference type="EC" id="2.3.1.46" evidence="2"/>
<comment type="subunit">
    <text evidence="2">Homodimer.</text>
</comment>
<keyword evidence="2" id="KW-0028">Amino-acid biosynthesis</keyword>
<dbReference type="Gene3D" id="3.40.50.1820">
    <property type="entry name" value="alpha/beta hydrolase"/>
    <property type="match status" value="1"/>
</dbReference>
<dbReference type="NCBIfam" id="TIGR01392">
    <property type="entry name" value="homoserO_Ac_trn"/>
    <property type="match status" value="1"/>
</dbReference>
<sequence length="389" mass="42796">MTAADTHELGEVETQTVQLFDAQHPLVLASGDELGEVVVAYETYGRLNEGGDNGIYICHALTGDAHAAGWHPGDKHPGWWDTIIGPGKPIDTDKWFVVCSNLLGGCQGTTGPSSTNPATGQPWGLDFPLLAIGDFVEVHRALGAHLGVNRWHAVVGGSMGGMQALEWSLRHPDELCNAVVIASSSRLTAQNIAFSAVARQAIMRDEHFDGGQFATRGHNPDVGLSIARMMAHITYTSQEGFDEKFGRRAQIEGAEHGFGVDFAVESYLDHQGEAFLSRFDALSYLYLTRVMDYFDPFADPHALDVVAAHPVNYLVVSFDSDWRFSTEHSRRIVRELEHGGLPVTFRDIRSPWGHDSFLLDVPVYHDTVRAFLECESATHPHAHSGWRAR</sequence>
<feature type="active site" description="Nucleophile" evidence="2">
    <location>
        <position position="158"/>
    </location>
</feature>
<feature type="active site" evidence="2">
    <location>
        <position position="354"/>
    </location>
</feature>
<dbReference type="EMBL" id="JBHSUA010000002">
    <property type="protein sequence ID" value="MFC6395394.1"/>
    <property type="molecule type" value="Genomic_DNA"/>
</dbReference>
<organism evidence="4 5">
    <name type="scientific">Luteococcus sanguinis</name>
    <dbReference type="NCBI Taxonomy" id="174038"/>
    <lineage>
        <taxon>Bacteria</taxon>
        <taxon>Bacillati</taxon>
        <taxon>Actinomycetota</taxon>
        <taxon>Actinomycetes</taxon>
        <taxon>Propionibacteriales</taxon>
        <taxon>Propionibacteriaceae</taxon>
        <taxon>Luteococcus</taxon>
    </lineage>
</organism>
<dbReference type="NCBIfam" id="NF001209">
    <property type="entry name" value="PRK00175.1"/>
    <property type="match status" value="1"/>
</dbReference>
<comment type="caution">
    <text evidence="2">Lacks conserved residue(s) required for the propagation of feature annotation.</text>
</comment>
<feature type="binding site" evidence="2">
    <location>
        <position position="355"/>
    </location>
    <ligand>
        <name>substrate</name>
    </ligand>
</feature>
<accession>A0ABW1WYQ3</accession>
<comment type="pathway">
    <text evidence="2">Amino-acid biosynthesis; L-methionine biosynthesis via de novo pathway; O-succinyl-L-homoserine from L-homoserine: step 1/1.</text>
</comment>
<dbReference type="Pfam" id="PF00561">
    <property type="entry name" value="Abhydrolase_1"/>
    <property type="match status" value="1"/>
</dbReference>
<dbReference type="HAMAP" id="MF_00296">
    <property type="entry name" value="MetX_acyltransf"/>
    <property type="match status" value="1"/>
</dbReference>
<feature type="binding site" evidence="2">
    <location>
        <position position="228"/>
    </location>
    <ligand>
        <name>substrate</name>
    </ligand>
</feature>
<comment type="function">
    <text evidence="2">Transfers a succinyl group from succinyl-CoA to L-homoserine, forming succinyl-L-homoserine.</text>
</comment>
<evidence type="ECO:0000313" key="5">
    <source>
        <dbReference type="Proteomes" id="UP001596266"/>
    </source>
</evidence>
<dbReference type="Proteomes" id="UP001596266">
    <property type="component" value="Unassembled WGS sequence"/>
</dbReference>
<comment type="catalytic activity">
    <reaction evidence="2">
        <text>L-homoserine + succinyl-CoA = O-succinyl-L-homoserine + CoA</text>
        <dbReference type="Rhea" id="RHEA:22008"/>
        <dbReference type="ChEBI" id="CHEBI:57287"/>
        <dbReference type="ChEBI" id="CHEBI:57292"/>
        <dbReference type="ChEBI" id="CHEBI:57476"/>
        <dbReference type="ChEBI" id="CHEBI:57661"/>
        <dbReference type="EC" id="2.3.1.46"/>
    </reaction>
</comment>
<dbReference type="Gene3D" id="1.10.1740.110">
    <property type="match status" value="1"/>
</dbReference>
<dbReference type="PIRSF" id="PIRSF000443">
    <property type="entry name" value="Homoser_Ac_trans"/>
    <property type="match status" value="1"/>
</dbReference>
<dbReference type="SUPFAM" id="SSF53474">
    <property type="entry name" value="alpha/beta-Hydrolases"/>
    <property type="match status" value="1"/>
</dbReference>
<evidence type="ECO:0000313" key="4">
    <source>
        <dbReference type="EMBL" id="MFC6395394.1"/>
    </source>
</evidence>
<dbReference type="InterPro" id="IPR029058">
    <property type="entry name" value="AB_hydrolase_fold"/>
</dbReference>
<name>A0ABW1WYQ3_9ACTN</name>
<protein>
    <recommendedName>
        <fullName evidence="2">Homoserine O-succinyltransferase</fullName>
        <shortName evidence="2">HST</shortName>
        <ecNumber evidence="2">2.3.1.46</ecNumber>
    </recommendedName>
    <alternativeName>
        <fullName evidence="2">Homoserine transsuccinylase</fullName>
        <shortName evidence="2">HTS</shortName>
    </alternativeName>
</protein>
<dbReference type="PANTHER" id="PTHR32268">
    <property type="entry name" value="HOMOSERINE O-ACETYLTRANSFERASE"/>
    <property type="match status" value="1"/>
</dbReference>
<keyword evidence="1 2" id="KW-0808">Transferase</keyword>
<dbReference type="GO" id="GO:0004414">
    <property type="term" value="F:homoserine O-acetyltransferase activity"/>
    <property type="evidence" value="ECO:0007669"/>
    <property type="project" value="UniProtKB-EC"/>
</dbReference>
<keyword evidence="2" id="KW-0963">Cytoplasm</keyword>
<comment type="subcellular location">
    <subcellularLocation>
        <location evidence="2">Cytoplasm</location>
    </subcellularLocation>
</comment>
<evidence type="ECO:0000256" key="2">
    <source>
        <dbReference type="HAMAP-Rule" id="MF_00296"/>
    </source>
</evidence>
<proteinExistence type="inferred from homology"/>
<evidence type="ECO:0000256" key="1">
    <source>
        <dbReference type="ARBA" id="ARBA00022679"/>
    </source>
</evidence>
<feature type="active site" evidence="2">
    <location>
        <position position="321"/>
    </location>
</feature>
<reference evidence="5" key="1">
    <citation type="journal article" date="2019" name="Int. J. Syst. Evol. Microbiol.">
        <title>The Global Catalogue of Microorganisms (GCM) 10K type strain sequencing project: providing services to taxonomists for standard genome sequencing and annotation.</title>
        <authorList>
            <consortium name="The Broad Institute Genomics Platform"/>
            <consortium name="The Broad Institute Genome Sequencing Center for Infectious Disease"/>
            <person name="Wu L."/>
            <person name="Ma J."/>
        </authorList>
    </citation>
    <scope>NUCLEOTIDE SEQUENCE [LARGE SCALE GENOMIC DNA]</scope>
    <source>
        <strain evidence="5">CGMCC 1.15277</strain>
    </source>
</reference>
<comment type="caution">
    <text evidence="4">The sequence shown here is derived from an EMBL/GenBank/DDBJ whole genome shotgun (WGS) entry which is preliminary data.</text>
</comment>
<gene>
    <name evidence="2" type="primary">metXS</name>
    <name evidence="4" type="ORF">ACFP57_00085</name>
</gene>
<dbReference type="InterPro" id="IPR008220">
    <property type="entry name" value="HAT_MetX-like"/>
</dbReference>